<dbReference type="PATRIC" id="fig|29343.3.peg.1776"/>
<evidence type="ECO:0000256" key="5">
    <source>
        <dbReference type="ARBA" id="ARBA00010441"/>
    </source>
</evidence>
<evidence type="ECO:0000256" key="10">
    <source>
        <dbReference type="ARBA" id="ARBA00022679"/>
    </source>
</evidence>
<evidence type="ECO:0000256" key="13">
    <source>
        <dbReference type="ARBA" id="ARBA00023098"/>
    </source>
</evidence>
<keyword evidence="15" id="KW-0594">Phospholipid biosynthesis</keyword>
<dbReference type="Proteomes" id="UP000032431">
    <property type="component" value="Chromosome I"/>
</dbReference>
<keyword evidence="16" id="KW-1208">Phospholipid metabolism</keyword>
<evidence type="ECO:0000256" key="2">
    <source>
        <dbReference type="ARBA" id="ARBA00004651"/>
    </source>
</evidence>
<dbReference type="PANTHER" id="PTHR14269">
    <property type="entry name" value="CDP-DIACYLGLYCEROL--GLYCEROL-3-PHOSPHATE 3-PHOSPHATIDYLTRANSFERASE-RELATED"/>
    <property type="match status" value="1"/>
</dbReference>
<evidence type="ECO:0000256" key="18">
    <source>
        <dbReference type="NCBIfam" id="TIGR00560"/>
    </source>
</evidence>
<dbReference type="AlphaFoldDB" id="A0A078KQH6"/>
<evidence type="ECO:0000256" key="6">
    <source>
        <dbReference type="ARBA" id="ARBA00013170"/>
    </source>
</evidence>
<evidence type="ECO:0000256" key="20">
    <source>
        <dbReference type="SAM" id="Phobius"/>
    </source>
</evidence>
<dbReference type="InterPro" id="IPR000462">
    <property type="entry name" value="CDP-OH_P_trans"/>
</dbReference>
<dbReference type="UniPathway" id="UPA00084">
    <property type="reaction ID" value="UER00503"/>
</dbReference>
<evidence type="ECO:0000256" key="8">
    <source>
        <dbReference type="ARBA" id="ARBA00022475"/>
    </source>
</evidence>
<comment type="catalytic activity">
    <reaction evidence="17">
        <text>a CDP-1,2-diacyl-sn-glycerol + sn-glycerol 3-phosphate = a 1,2-diacyl-sn-glycero-3-phospho-(1'-sn-glycero-3'-phosphate) + CMP + H(+)</text>
        <dbReference type="Rhea" id="RHEA:12593"/>
        <dbReference type="ChEBI" id="CHEBI:15378"/>
        <dbReference type="ChEBI" id="CHEBI:57597"/>
        <dbReference type="ChEBI" id="CHEBI:58332"/>
        <dbReference type="ChEBI" id="CHEBI:60110"/>
        <dbReference type="ChEBI" id="CHEBI:60377"/>
        <dbReference type="EC" id="2.7.8.5"/>
    </reaction>
</comment>
<dbReference type="InterPro" id="IPR048254">
    <property type="entry name" value="CDP_ALCOHOL_P_TRANSF_CS"/>
</dbReference>
<comment type="pathway">
    <text evidence="4">Lipid metabolism.</text>
</comment>
<dbReference type="InterPro" id="IPR043130">
    <property type="entry name" value="CDP-OH_PTrfase_TM_dom"/>
</dbReference>
<evidence type="ECO:0000256" key="17">
    <source>
        <dbReference type="ARBA" id="ARBA00048586"/>
    </source>
</evidence>
<dbReference type="EC" id="2.7.8.5" evidence="6 18"/>
<accession>A0A078KQH6</accession>
<dbReference type="PIRSF" id="PIRSF000847">
    <property type="entry name" value="Phos_ph_gly_syn"/>
    <property type="match status" value="1"/>
</dbReference>
<comment type="function">
    <text evidence="1">This protein catalyzes the committed step to the synthesis of the acidic phospholipids.</text>
</comment>
<keyword evidence="12 20" id="KW-1133">Transmembrane helix</keyword>
<dbReference type="GO" id="GO:0006655">
    <property type="term" value="P:phosphatidylglycerol biosynthetic process"/>
    <property type="evidence" value="ECO:0007669"/>
    <property type="project" value="UniProtKB-UniPathway"/>
</dbReference>
<dbReference type="InterPro" id="IPR004570">
    <property type="entry name" value="Phosphatidylglycerol_P_synth"/>
</dbReference>
<name>A0A078KQH6_9FIRM</name>
<evidence type="ECO:0000256" key="19">
    <source>
        <dbReference type="RuleBase" id="RU003750"/>
    </source>
</evidence>
<evidence type="ECO:0000256" key="9">
    <source>
        <dbReference type="ARBA" id="ARBA00022516"/>
    </source>
</evidence>
<evidence type="ECO:0000256" key="1">
    <source>
        <dbReference type="ARBA" id="ARBA00003973"/>
    </source>
</evidence>
<keyword evidence="14 20" id="KW-0472">Membrane</keyword>
<keyword evidence="22" id="KW-1185">Reference proteome</keyword>
<evidence type="ECO:0000256" key="11">
    <source>
        <dbReference type="ARBA" id="ARBA00022692"/>
    </source>
</evidence>
<dbReference type="PANTHER" id="PTHR14269:SF62">
    <property type="entry name" value="CDP-DIACYLGLYCEROL--GLYCEROL-3-PHOSPHATE 3-PHOSPHATIDYLTRANSFERASE 1, CHLOROPLASTIC"/>
    <property type="match status" value="1"/>
</dbReference>
<dbReference type="GO" id="GO:0005886">
    <property type="term" value="C:plasma membrane"/>
    <property type="evidence" value="ECO:0007669"/>
    <property type="project" value="UniProtKB-SubCell"/>
</dbReference>
<dbReference type="PROSITE" id="PS00379">
    <property type="entry name" value="CDP_ALCOHOL_P_TRANSF"/>
    <property type="match status" value="1"/>
</dbReference>
<dbReference type="NCBIfam" id="TIGR00560">
    <property type="entry name" value="pgsA"/>
    <property type="match status" value="1"/>
</dbReference>
<reference evidence="22" key="1">
    <citation type="submission" date="2014-07" db="EMBL/GenBank/DDBJ databases">
        <authorList>
            <person name="Wibberg D."/>
        </authorList>
    </citation>
    <scope>NUCLEOTIDE SEQUENCE [LARGE SCALE GENOMIC DNA]</scope>
    <source>
        <strain evidence="22">DG5</strain>
    </source>
</reference>
<dbReference type="HOGENOM" id="CLU_051314_2_3_9"/>
<dbReference type="FunFam" id="1.20.120.1760:FF:000004">
    <property type="entry name" value="CDP-diacylglycerol--glycerol-3-phosphate 3-phosphatidyltransferase"/>
    <property type="match status" value="1"/>
</dbReference>
<comment type="subcellular location">
    <subcellularLocation>
        <location evidence="2">Cell membrane</location>
        <topology evidence="2">Multi-pass membrane protein</topology>
    </subcellularLocation>
</comment>
<evidence type="ECO:0000256" key="7">
    <source>
        <dbReference type="ARBA" id="ARBA00014944"/>
    </source>
</evidence>
<evidence type="ECO:0000256" key="12">
    <source>
        <dbReference type="ARBA" id="ARBA00022989"/>
    </source>
</evidence>
<comment type="similarity">
    <text evidence="5 19">Belongs to the CDP-alcohol phosphatidyltransferase class-I family.</text>
</comment>
<proteinExistence type="inferred from homology"/>
<evidence type="ECO:0000256" key="15">
    <source>
        <dbReference type="ARBA" id="ARBA00023209"/>
    </source>
</evidence>
<dbReference type="Gene3D" id="1.20.120.1760">
    <property type="match status" value="1"/>
</dbReference>
<dbReference type="InterPro" id="IPR050324">
    <property type="entry name" value="CDP-alcohol_PTase-I"/>
</dbReference>
<protein>
    <recommendedName>
        <fullName evidence="7 18">CDP-diacylglycerol--glycerol-3-phosphate 3-phosphatidyltransferase</fullName>
        <ecNumber evidence="6 18">2.7.8.5</ecNumber>
    </recommendedName>
</protein>
<evidence type="ECO:0000256" key="4">
    <source>
        <dbReference type="ARBA" id="ARBA00005189"/>
    </source>
</evidence>
<dbReference type="STRING" id="29343.CCDG5_1684"/>
<feature type="transmembrane region" description="Helical" evidence="20">
    <location>
        <begin position="154"/>
        <end position="171"/>
    </location>
</feature>
<dbReference type="KEGG" id="ccel:CCDG5_1684"/>
<keyword evidence="11 20" id="KW-0812">Transmembrane</keyword>
<dbReference type="GO" id="GO:0008444">
    <property type="term" value="F:CDP-diacylglycerol-glycerol-3-phosphate 3-phosphatidyltransferase activity"/>
    <property type="evidence" value="ECO:0007669"/>
    <property type="project" value="UniProtKB-UniRule"/>
</dbReference>
<evidence type="ECO:0000256" key="14">
    <source>
        <dbReference type="ARBA" id="ARBA00023136"/>
    </source>
</evidence>
<comment type="pathway">
    <text evidence="3">Phospholipid metabolism; phosphatidylglycerol biosynthesis; phosphatidylglycerol from CDP-diacylglycerol: step 1/2.</text>
</comment>
<organism evidence="21 22">
    <name type="scientific">[Clostridium] cellulosi</name>
    <dbReference type="NCBI Taxonomy" id="29343"/>
    <lineage>
        <taxon>Bacteria</taxon>
        <taxon>Bacillati</taxon>
        <taxon>Bacillota</taxon>
        <taxon>Clostridia</taxon>
        <taxon>Eubacteriales</taxon>
        <taxon>Oscillospiraceae</taxon>
        <taxon>Oscillospiraceae incertae sedis</taxon>
    </lineage>
</organism>
<keyword evidence="13" id="KW-0443">Lipid metabolism</keyword>
<feature type="transmembrane region" description="Helical" evidence="20">
    <location>
        <begin position="30"/>
        <end position="47"/>
    </location>
</feature>
<feature type="transmembrane region" description="Helical" evidence="20">
    <location>
        <begin position="7"/>
        <end position="24"/>
    </location>
</feature>
<keyword evidence="8" id="KW-1003">Cell membrane</keyword>
<feature type="transmembrane region" description="Helical" evidence="20">
    <location>
        <begin position="68"/>
        <end position="84"/>
    </location>
</feature>
<evidence type="ECO:0000313" key="21">
    <source>
        <dbReference type="EMBL" id="CDZ24792.1"/>
    </source>
</evidence>
<dbReference type="Pfam" id="PF01066">
    <property type="entry name" value="CDP-OH_P_transf"/>
    <property type="match status" value="1"/>
</dbReference>
<gene>
    <name evidence="21" type="ORF">CCDG5_1684</name>
</gene>
<dbReference type="EMBL" id="LM995447">
    <property type="protein sequence ID" value="CDZ24792.1"/>
    <property type="molecule type" value="Genomic_DNA"/>
</dbReference>
<evidence type="ECO:0000256" key="16">
    <source>
        <dbReference type="ARBA" id="ARBA00023264"/>
    </source>
</evidence>
<keyword evidence="10 19" id="KW-0808">Transferase</keyword>
<evidence type="ECO:0000313" key="22">
    <source>
        <dbReference type="Proteomes" id="UP000032431"/>
    </source>
</evidence>
<evidence type="ECO:0000256" key="3">
    <source>
        <dbReference type="ARBA" id="ARBA00005042"/>
    </source>
</evidence>
<sequence>MNTPNKLTILRVIMVPFFMLFLLVDKIPGHMIFALALFILASITDLIDGKLARKYNQITNFGKLMDPLADKLLVTSALICFVATGLADVWAVFLIIAREFLVTSIRLIAAGSGKVIPANIWGKIKTNSQIIAIVAVMVFSYFSLPAYIGSICVWISAVFTVISGVQYAFTYREYLSAAN</sequence>
<dbReference type="OrthoDB" id="9796672at2"/>
<keyword evidence="9" id="KW-0444">Lipid biosynthesis</keyword>